<gene>
    <name evidence="1" type="ORF">VIS_S18BIA10018</name>
</gene>
<dbReference type="AlphaFoldDB" id="H6REN9"/>
<name>H6REN9_9BACT</name>
<organism evidence="1">
    <name type="scientific">uncultured Flavobacteriia bacterium</name>
    <dbReference type="NCBI Taxonomy" id="212695"/>
    <lineage>
        <taxon>Bacteria</taxon>
        <taxon>Pseudomonadati</taxon>
        <taxon>Bacteroidota</taxon>
        <taxon>Flavobacteriia</taxon>
        <taxon>environmental samples</taxon>
    </lineage>
</organism>
<sequence>MIKFFISQANRGYLNGLATEMGESTNAIRKELNHLYDAGYLKKLKNDKNKIEYQANTGHPLYEVLRKVVLKHLGLEDIVETVLERMGNVQKIILVGDYAEGNDTGNIEVFLIGNDLNMEYIAQLEEKIEQLIKRKVGFYLASKFLSDRKHILLYEG</sequence>
<protein>
    <submittedName>
        <fullName evidence="1">Transcriptional regulator</fullName>
    </submittedName>
</protein>
<evidence type="ECO:0000313" key="1">
    <source>
        <dbReference type="EMBL" id="CCF99500.1"/>
    </source>
</evidence>
<dbReference type="EMBL" id="FO117581">
    <property type="protein sequence ID" value="CCF99500.1"/>
    <property type="molecule type" value="Genomic_DNA"/>
</dbReference>
<accession>H6REN9</accession>
<reference evidence="1" key="1">
    <citation type="journal article" date="2012" name="Environ. Microbiol.">
        <title>Genomic content of uncultured Bacteroidetes from contrasting oceanic provinces in the North Atlantic Ocean.</title>
        <authorList>
            <person name="Gomez-Pereira P.R."/>
            <person name="Schuler M."/>
            <person name="Fuchs B.M."/>
            <person name="Bennke C."/>
            <person name="Teeling H."/>
            <person name="Waldmann J."/>
            <person name="Richter M."/>
            <person name="Barbe V."/>
            <person name="Bataille E."/>
            <person name="Glockner F.O."/>
            <person name="Amann R."/>
        </authorList>
    </citation>
    <scope>NUCLEOTIDE SEQUENCE</scope>
</reference>
<proteinExistence type="predicted"/>
<reference evidence="1" key="2">
    <citation type="submission" date="2012-02" db="EMBL/GenBank/DDBJ databases">
        <authorList>
            <person name="Genoscope - CEA"/>
        </authorList>
    </citation>
    <scope>NUCLEOTIDE SEQUENCE</scope>
</reference>